<protein>
    <submittedName>
        <fullName evidence="2">Quorum-sensing-regulated virulence factor</fullName>
    </submittedName>
</protein>
<name>A0ABY1B500_9PSED</name>
<evidence type="ECO:0000256" key="1">
    <source>
        <dbReference type="SAM" id="SignalP"/>
    </source>
</evidence>
<dbReference type="Pfam" id="PF13652">
    <property type="entry name" value="QSregVF"/>
    <property type="match status" value="1"/>
</dbReference>
<evidence type="ECO:0000313" key="3">
    <source>
        <dbReference type="Proteomes" id="UP000198512"/>
    </source>
</evidence>
<accession>A0ABY1B500</accession>
<dbReference type="Gene3D" id="3.30.300.250">
    <property type="match status" value="1"/>
</dbReference>
<sequence length="133" mass="14674">MLRLILPTLALALVLPSAHAVSLKENELTQLLEQVARESSVGTPRAINADILDQGYTVQGKELVNHLSVREGHATQMRANPDTVRAQLSNSVCTNPGYRKLLSQGAVLRYEFSEYKSNRPVINERFSQADCGL</sequence>
<dbReference type="EMBL" id="FOFP01000002">
    <property type="protein sequence ID" value="SEP92668.1"/>
    <property type="molecule type" value="Genomic_DNA"/>
</dbReference>
<keyword evidence="3" id="KW-1185">Reference proteome</keyword>
<feature type="signal peptide" evidence="1">
    <location>
        <begin position="1"/>
        <end position="20"/>
    </location>
</feature>
<gene>
    <name evidence="2" type="ORF">SAMN05216600_102294</name>
</gene>
<keyword evidence="1" id="KW-0732">Signal</keyword>
<organism evidence="2 3">
    <name type="scientific">Pseudomonas cuatrocienegasensis</name>
    <dbReference type="NCBI Taxonomy" id="543360"/>
    <lineage>
        <taxon>Bacteria</taxon>
        <taxon>Pseudomonadati</taxon>
        <taxon>Pseudomonadota</taxon>
        <taxon>Gammaproteobacteria</taxon>
        <taxon>Pseudomonadales</taxon>
        <taxon>Pseudomonadaceae</taxon>
        <taxon>Pseudomonas</taxon>
    </lineage>
</organism>
<dbReference type="InterPro" id="IPR025203">
    <property type="entry name" value="QSregVF"/>
</dbReference>
<evidence type="ECO:0000313" key="2">
    <source>
        <dbReference type="EMBL" id="SEP92668.1"/>
    </source>
</evidence>
<comment type="caution">
    <text evidence="2">The sequence shown here is derived from an EMBL/GenBank/DDBJ whole genome shotgun (WGS) entry which is preliminary data.</text>
</comment>
<reference evidence="2 3" key="1">
    <citation type="submission" date="2016-10" db="EMBL/GenBank/DDBJ databases">
        <authorList>
            <person name="Varghese N."/>
            <person name="Submissions S."/>
        </authorList>
    </citation>
    <scope>NUCLEOTIDE SEQUENCE [LARGE SCALE GENOMIC DNA]</scope>
    <source>
        <strain evidence="2 3">CIP 109853</strain>
    </source>
</reference>
<proteinExistence type="predicted"/>
<feature type="chain" id="PRO_5045895691" evidence="1">
    <location>
        <begin position="21"/>
        <end position="133"/>
    </location>
</feature>
<dbReference type="RefSeq" id="WP_069516056.1">
    <property type="nucleotide sequence ID" value="NZ_FOFP01000002.1"/>
</dbReference>
<dbReference type="Proteomes" id="UP000198512">
    <property type="component" value="Unassembled WGS sequence"/>
</dbReference>